<keyword evidence="1" id="KW-0072">Autophagy</keyword>
<evidence type="ECO:0000259" key="2">
    <source>
        <dbReference type="Pfam" id="PF10033"/>
    </source>
</evidence>
<dbReference type="Proteomes" id="UP000001876">
    <property type="component" value="Unassembled WGS sequence"/>
</dbReference>
<dbReference type="InterPro" id="IPR036570">
    <property type="entry name" value="HORMA_dom_sf"/>
</dbReference>
<name>C1N0E5_MICPC</name>
<dbReference type="GO" id="GO:0034497">
    <property type="term" value="P:protein localization to phagophore assembly site"/>
    <property type="evidence" value="ECO:0007669"/>
    <property type="project" value="TreeGrafter"/>
</dbReference>
<keyword evidence="4" id="KW-1185">Reference proteome</keyword>
<dbReference type="EMBL" id="GG663744">
    <property type="protein sequence ID" value="EEH54253.1"/>
    <property type="molecule type" value="Genomic_DNA"/>
</dbReference>
<dbReference type="OrthoDB" id="70161at2759"/>
<dbReference type="KEGG" id="mpp:MICPUCDRAFT_41525"/>
<sequence>MATADRATQITREWFAKCANVILCSRLADDDPHAAQTPTRARDRWFNLDMDEHATHASSIKPWRRGGAASVHASTPLVIDVFVDARMRDVDVADDATAAEAVSRTLVERWVLSHDARCRGDGEEEEEVVEEEEEECTSSSSDVAVTYKRAVIMVRSLLALTRALPANRLHRARVRGGARDDASYRLSCEVRDVGTLGTNPGTDEGRHPGADAWRTYEFAPVDAAAAR</sequence>
<dbReference type="AlphaFoldDB" id="C1N0E5"/>
<dbReference type="RefSeq" id="XP_003061623.1">
    <property type="nucleotide sequence ID" value="XM_003061577.1"/>
</dbReference>
<dbReference type="InterPro" id="IPR040182">
    <property type="entry name" value="ATG13"/>
</dbReference>
<evidence type="ECO:0000313" key="3">
    <source>
        <dbReference type="EMBL" id="EEH54253.1"/>
    </source>
</evidence>
<dbReference type="eggNOG" id="KOG4573">
    <property type="taxonomic scope" value="Eukaryota"/>
</dbReference>
<gene>
    <name evidence="3" type="ORF">MICPUCDRAFT_41525</name>
</gene>
<proteinExistence type="predicted"/>
<evidence type="ECO:0000313" key="4">
    <source>
        <dbReference type="Proteomes" id="UP000001876"/>
    </source>
</evidence>
<evidence type="ECO:0000256" key="1">
    <source>
        <dbReference type="ARBA" id="ARBA00023006"/>
    </source>
</evidence>
<feature type="domain" description="Autophagy-related protein 13 N-terminal" evidence="2">
    <location>
        <begin position="13"/>
        <end position="192"/>
    </location>
</feature>
<dbReference type="GO" id="GO:0034727">
    <property type="term" value="P:piecemeal microautophagy of the nucleus"/>
    <property type="evidence" value="ECO:0007669"/>
    <property type="project" value="TreeGrafter"/>
</dbReference>
<dbReference type="PANTHER" id="PTHR13430:SF4">
    <property type="entry name" value="AUTOPHAGY-RELATED PROTEIN 13"/>
    <property type="match status" value="1"/>
</dbReference>
<dbReference type="Pfam" id="PF10033">
    <property type="entry name" value="ATG13"/>
    <property type="match status" value="1"/>
</dbReference>
<dbReference type="InterPro" id="IPR018731">
    <property type="entry name" value="Atg13_N"/>
</dbReference>
<dbReference type="GO" id="GO:1990316">
    <property type="term" value="C:Atg1/ULK1 kinase complex"/>
    <property type="evidence" value="ECO:0007669"/>
    <property type="project" value="InterPro"/>
</dbReference>
<reference evidence="3 4" key="1">
    <citation type="journal article" date="2009" name="Science">
        <title>Green evolution and dynamic adaptations revealed by genomes of the marine picoeukaryotes Micromonas.</title>
        <authorList>
            <person name="Worden A.Z."/>
            <person name="Lee J.H."/>
            <person name="Mock T."/>
            <person name="Rouze P."/>
            <person name="Simmons M.P."/>
            <person name="Aerts A.L."/>
            <person name="Allen A.E."/>
            <person name="Cuvelier M.L."/>
            <person name="Derelle E."/>
            <person name="Everett M.V."/>
            <person name="Foulon E."/>
            <person name="Grimwood J."/>
            <person name="Gundlach H."/>
            <person name="Henrissat B."/>
            <person name="Napoli C."/>
            <person name="McDonald S.M."/>
            <person name="Parker M.S."/>
            <person name="Rombauts S."/>
            <person name="Salamov A."/>
            <person name="Von Dassow P."/>
            <person name="Badger J.H."/>
            <person name="Coutinho P.M."/>
            <person name="Demir E."/>
            <person name="Dubchak I."/>
            <person name="Gentemann C."/>
            <person name="Eikrem W."/>
            <person name="Gready J.E."/>
            <person name="John U."/>
            <person name="Lanier W."/>
            <person name="Lindquist E.A."/>
            <person name="Lucas S."/>
            <person name="Mayer K.F."/>
            <person name="Moreau H."/>
            <person name="Not F."/>
            <person name="Otillar R."/>
            <person name="Panaud O."/>
            <person name="Pangilinan J."/>
            <person name="Paulsen I."/>
            <person name="Piegu B."/>
            <person name="Poliakov A."/>
            <person name="Robbens S."/>
            <person name="Schmutz J."/>
            <person name="Toulza E."/>
            <person name="Wyss T."/>
            <person name="Zelensky A."/>
            <person name="Zhou K."/>
            <person name="Armbrust E.V."/>
            <person name="Bhattacharya D."/>
            <person name="Goodenough U.W."/>
            <person name="Van de Peer Y."/>
            <person name="Grigoriev I.V."/>
        </authorList>
    </citation>
    <scope>NUCLEOTIDE SEQUENCE [LARGE SCALE GENOMIC DNA]</scope>
    <source>
        <strain evidence="3 4">CCMP1545</strain>
    </source>
</reference>
<dbReference type="GO" id="GO:0000423">
    <property type="term" value="P:mitophagy"/>
    <property type="evidence" value="ECO:0007669"/>
    <property type="project" value="TreeGrafter"/>
</dbReference>
<accession>C1N0E5</accession>
<protein>
    <submittedName>
        <fullName evidence="3">Predicted protein</fullName>
    </submittedName>
</protein>
<dbReference type="Gene3D" id="3.30.900.10">
    <property type="entry name" value="HORMA domain"/>
    <property type="match status" value="1"/>
</dbReference>
<dbReference type="STRING" id="564608.C1N0E5"/>
<organism evidence="4">
    <name type="scientific">Micromonas pusilla (strain CCMP1545)</name>
    <name type="common">Picoplanktonic green alga</name>
    <dbReference type="NCBI Taxonomy" id="564608"/>
    <lineage>
        <taxon>Eukaryota</taxon>
        <taxon>Viridiplantae</taxon>
        <taxon>Chlorophyta</taxon>
        <taxon>Mamiellophyceae</taxon>
        <taxon>Mamiellales</taxon>
        <taxon>Mamiellaceae</taxon>
        <taxon>Micromonas</taxon>
    </lineage>
</organism>
<dbReference type="GO" id="GO:0005829">
    <property type="term" value="C:cytosol"/>
    <property type="evidence" value="ECO:0007669"/>
    <property type="project" value="TreeGrafter"/>
</dbReference>
<dbReference type="GeneID" id="9687062"/>
<dbReference type="GO" id="GO:0000407">
    <property type="term" value="C:phagophore assembly site"/>
    <property type="evidence" value="ECO:0007669"/>
    <property type="project" value="TreeGrafter"/>
</dbReference>
<dbReference type="PANTHER" id="PTHR13430">
    <property type="match status" value="1"/>
</dbReference>